<dbReference type="AlphaFoldDB" id="A0A7K4FNS0"/>
<proteinExistence type="predicted"/>
<feature type="transmembrane region" description="Helical" evidence="6">
    <location>
        <begin position="203"/>
        <end position="223"/>
    </location>
</feature>
<protein>
    <submittedName>
        <fullName evidence="7">Oligosaccharide flippase family protein</fullName>
    </submittedName>
</protein>
<dbReference type="GO" id="GO:0005886">
    <property type="term" value="C:plasma membrane"/>
    <property type="evidence" value="ECO:0007669"/>
    <property type="project" value="UniProtKB-SubCell"/>
</dbReference>
<sequence length="225" mass="25519">MFLFSTIFYFLLAHLLSTTLVGSISLLYAIMNISGVIFVLGFTQGLEHFISFHISRGNYGNIKVMIRRIGIFAIISSIVAMVVVYFISPLIAITLFHSYFYVEFIRIIGIAISAFIFRDLFSSIILGLKRYRTYSMSYIFVNIFSYIFPILLLLYSGKAIYVIIGIAVAGVVNAILFIAMVSRIYFHLETASKSEAIDPFKTLFVYSFPLFFASTMTTSANYLDR</sequence>
<keyword evidence="5 6" id="KW-0472">Membrane</keyword>
<keyword evidence="2" id="KW-1003">Cell membrane</keyword>
<keyword evidence="4 6" id="KW-1133">Transmembrane helix</keyword>
<feature type="transmembrane region" description="Helical" evidence="6">
    <location>
        <begin position="138"/>
        <end position="155"/>
    </location>
</feature>
<evidence type="ECO:0000313" key="8">
    <source>
        <dbReference type="Proteomes" id="UP000546917"/>
    </source>
</evidence>
<feature type="transmembrane region" description="Helical" evidence="6">
    <location>
        <begin position="161"/>
        <end position="182"/>
    </location>
</feature>
<accession>A0A7K4FNS0</accession>
<gene>
    <name evidence="7" type="ORF">HLB00_07450</name>
</gene>
<evidence type="ECO:0000256" key="6">
    <source>
        <dbReference type="SAM" id="Phobius"/>
    </source>
</evidence>
<comment type="subcellular location">
    <subcellularLocation>
        <location evidence="1">Cell membrane</location>
        <topology evidence="1">Multi-pass membrane protein</topology>
    </subcellularLocation>
</comment>
<dbReference type="Pfam" id="PF01943">
    <property type="entry name" value="Polysacc_synt"/>
    <property type="match status" value="1"/>
</dbReference>
<evidence type="ECO:0000256" key="2">
    <source>
        <dbReference type="ARBA" id="ARBA00022475"/>
    </source>
</evidence>
<feature type="transmembrane region" description="Helical" evidence="6">
    <location>
        <begin position="27"/>
        <end position="50"/>
    </location>
</feature>
<dbReference type="EMBL" id="JABGBP010000271">
    <property type="protein sequence ID" value="NOL60662.1"/>
    <property type="molecule type" value="Genomic_DNA"/>
</dbReference>
<reference evidence="7 8" key="1">
    <citation type="submission" date="2020-05" db="EMBL/GenBank/DDBJ databases">
        <authorList>
            <person name="Zhang R."/>
        </authorList>
    </citation>
    <scope>NUCLEOTIDE SEQUENCE [LARGE SCALE GENOMIC DNA]</scope>
    <source>
        <strain evidence="7 8">DSM 28986</strain>
    </source>
</reference>
<name>A0A7K4FNS0_9ARCH</name>
<evidence type="ECO:0000256" key="5">
    <source>
        <dbReference type="ARBA" id="ARBA00023136"/>
    </source>
</evidence>
<feature type="non-terminal residue" evidence="7">
    <location>
        <position position="225"/>
    </location>
</feature>
<feature type="transmembrane region" description="Helical" evidence="6">
    <location>
        <begin position="71"/>
        <end position="93"/>
    </location>
</feature>
<feature type="transmembrane region" description="Helical" evidence="6">
    <location>
        <begin position="99"/>
        <end position="117"/>
    </location>
</feature>
<dbReference type="PANTHER" id="PTHR30250:SF28">
    <property type="entry name" value="POLYSACCHARIDE BIOSYNTHESIS PROTEIN"/>
    <property type="match status" value="1"/>
</dbReference>
<dbReference type="InterPro" id="IPR002797">
    <property type="entry name" value="Polysacc_synth"/>
</dbReference>
<evidence type="ECO:0000313" key="7">
    <source>
        <dbReference type="EMBL" id="NOL60662.1"/>
    </source>
</evidence>
<evidence type="ECO:0000256" key="3">
    <source>
        <dbReference type="ARBA" id="ARBA00022692"/>
    </source>
</evidence>
<dbReference type="InterPro" id="IPR050833">
    <property type="entry name" value="Poly_Biosynth_Transport"/>
</dbReference>
<evidence type="ECO:0000256" key="1">
    <source>
        <dbReference type="ARBA" id="ARBA00004651"/>
    </source>
</evidence>
<dbReference type="Proteomes" id="UP000546917">
    <property type="component" value="Unassembled WGS sequence"/>
</dbReference>
<dbReference type="PANTHER" id="PTHR30250">
    <property type="entry name" value="PST FAMILY PREDICTED COLANIC ACID TRANSPORTER"/>
    <property type="match status" value="1"/>
</dbReference>
<evidence type="ECO:0000256" key="4">
    <source>
        <dbReference type="ARBA" id="ARBA00022989"/>
    </source>
</evidence>
<comment type="caution">
    <text evidence="7">The sequence shown here is derived from an EMBL/GenBank/DDBJ whole genome shotgun (WGS) entry which is preliminary data.</text>
</comment>
<keyword evidence="3 6" id="KW-0812">Transmembrane</keyword>
<organism evidence="7 8">
    <name type="scientific">Ferroplasma acidiphilum</name>
    <dbReference type="NCBI Taxonomy" id="74969"/>
    <lineage>
        <taxon>Archaea</taxon>
        <taxon>Methanobacteriati</taxon>
        <taxon>Thermoplasmatota</taxon>
        <taxon>Thermoplasmata</taxon>
        <taxon>Thermoplasmatales</taxon>
        <taxon>Ferroplasmaceae</taxon>
        <taxon>Ferroplasma</taxon>
    </lineage>
</organism>